<feature type="compositionally biased region" description="Low complexity" evidence="1">
    <location>
        <begin position="33"/>
        <end position="52"/>
    </location>
</feature>
<proteinExistence type="predicted"/>
<evidence type="ECO:0000313" key="2">
    <source>
        <dbReference type="EMBL" id="KAB1223639.1"/>
    </source>
</evidence>
<feature type="region of interest" description="Disordered" evidence="1">
    <location>
        <begin position="1"/>
        <end position="71"/>
    </location>
</feature>
<name>A0A6A1WED4_9ROSI</name>
<organism evidence="2 3">
    <name type="scientific">Morella rubra</name>
    <name type="common">Chinese bayberry</name>
    <dbReference type="NCBI Taxonomy" id="262757"/>
    <lineage>
        <taxon>Eukaryota</taxon>
        <taxon>Viridiplantae</taxon>
        <taxon>Streptophyta</taxon>
        <taxon>Embryophyta</taxon>
        <taxon>Tracheophyta</taxon>
        <taxon>Spermatophyta</taxon>
        <taxon>Magnoliopsida</taxon>
        <taxon>eudicotyledons</taxon>
        <taxon>Gunneridae</taxon>
        <taxon>Pentapetalae</taxon>
        <taxon>rosids</taxon>
        <taxon>fabids</taxon>
        <taxon>Fagales</taxon>
        <taxon>Myricaceae</taxon>
        <taxon>Morella</taxon>
    </lineage>
</organism>
<accession>A0A6A1WED4</accession>
<feature type="compositionally biased region" description="Polar residues" evidence="1">
    <location>
        <begin position="1"/>
        <end position="17"/>
    </location>
</feature>
<gene>
    <name evidence="2" type="ORF">CJ030_MR2G023035</name>
</gene>
<protein>
    <submittedName>
        <fullName evidence="2">Uncharacterized protein</fullName>
    </submittedName>
</protein>
<comment type="caution">
    <text evidence="2">The sequence shown here is derived from an EMBL/GenBank/DDBJ whole genome shotgun (WGS) entry which is preliminary data.</text>
</comment>
<dbReference type="OrthoDB" id="1913335at2759"/>
<dbReference type="AlphaFoldDB" id="A0A6A1WED4"/>
<evidence type="ECO:0000313" key="3">
    <source>
        <dbReference type="Proteomes" id="UP000516437"/>
    </source>
</evidence>
<dbReference type="EMBL" id="RXIC02000020">
    <property type="protein sequence ID" value="KAB1223639.1"/>
    <property type="molecule type" value="Genomic_DNA"/>
</dbReference>
<evidence type="ECO:0000256" key="1">
    <source>
        <dbReference type="SAM" id="MobiDB-lite"/>
    </source>
</evidence>
<keyword evidence="3" id="KW-1185">Reference proteome</keyword>
<feature type="compositionally biased region" description="Polar residues" evidence="1">
    <location>
        <begin position="59"/>
        <end position="71"/>
    </location>
</feature>
<sequence length="147" mass="16726">MSGRNNTRYTSGRTYGTMTRKRFRTIQSTNIGSSSSQPPTSIASSSQQATPPIDAVSQAAPSTPIGISSEQPTCHHLHQNNLWYHHLRTMMKRMGRSQRGKQSRSAHWRISSFARHAYEMEKEKQVLLIEQYCTKLCIHVLMDSNEC</sequence>
<reference evidence="2 3" key="1">
    <citation type="journal article" date="2019" name="Plant Biotechnol. J.">
        <title>The red bayberry genome and genetic basis of sex determination.</title>
        <authorList>
            <person name="Jia H.M."/>
            <person name="Jia H.J."/>
            <person name="Cai Q.L."/>
            <person name="Wang Y."/>
            <person name="Zhao H.B."/>
            <person name="Yang W.F."/>
            <person name="Wang G.Y."/>
            <person name="Li Y.H."/>
            <person name="Zhan D.L."/>
            <person name="Shen Y.T."/>
            <person name="Niu Q.F."/>
            <person name="Chang L."/>
            <person name="Qiu J."/>
            <person name="Zhao L."/>
            <person name="Xie H.B."/>
            <person name="Fu W.Y."/>
            <person name="Jin J."/>
            <person name="Li X.W."/>
            <person name="Jiao Y."/>
            <person name="Zhou C.C."/>
            <person name="Tu T."/>
            <person name="Chai C.Y."/>
            <person name="Gao J.L."/>
            <person name="Fan L.J."/>
            <person name="van de Weg E."/>
            <person name="Wang J.Y."/>
            <person name="Gao Z.S."/>
        </authorList>
    </citation>
    <scope>NUCLEOTIDE SEQUENCE [LARGE SCALE GENOMIC DNA]</scope>
    <source>
        <tissue evidence="2">Leaves</tissue>
    </source>
</reference>
<dbReference type="Proteomes" id="UP000516437">
    <property type="component" value="Chromosome 2"/>
</dbReference>